<protein>
    <submittedName>
        <fullName evidence="4">Methanogen output domain 1-containing protein</fullName>
    </submittedName>
</protein>
<keyword evidence="1" id="KW-0808">Transferase</keyword>
<name>A0ABU5RIB9_9PSEU</name>
<dbReference type="SUPFAM" id="SSF55874">
    <property type="entry name" value="ATPase domain of HSP90 chaperone/DNA topoisomerase II/histidine kinase"/>
    <property type="match status" value="1"/>
</dbReference>
<reference evidence="4 5" key="1">
    <citation type="submission" date="2023-12" db="EMBL/GenBank/DDBJ databases">
        <title>Amycolatopsis sp. V23-08.</title>
        <authorList>
            <person name="Somphong A."/>
        </authorList>
    </citation>
    <scope>NUCLEOTIDE SEQUENCE [LARGE SCALE GENOMIC DNA]</scope>
    <source>
        <strain evidence="4 5">V23-08</strain>
    </source>
</reference>
<keyword evidence="1" id="KW-0418">Kinase</keyword>
<dbReference type="InterPro" id="IPR041359">
    <property type="entry name" value="MetOD1"/>
</dbReference>
<gene>
    <name evidence="4" type="ORF">VA596_37850</name>
</gene>
<dbReference type="EMBL" id="JAYFSI010000012">
    <property type="protein sequence ID" value="MEA5365344.1"/>
    <property type="molecule type" value="Genomic_DNA"/>
</dbReference>
<sequence length="316" mass="34079">MDWFLDRQDRASASLLRREITAFLTRHTVDQAEEIDDAALIVAELLANAYDHGQGDIWVSLQWTEARPVLEVHDMGAAFTLPREAPSAEQSRGRGLWIVSRFSSELAVAAKRAGGKVVRSVLPVVRPLELTLDLPARRVSPLPALSEARPEGGFGRESFLRALVVQLSTAIEQQQGPEAAQRAIAQVAADIGGQMEQEYRDAVAAHEAPLEPAQIAECLIRLKAAIGGTFEVVEVTEDRLVFVNSDCPFGAAVRQSPSLCRMTSSVFGGIAARNVGSSAVTLEERIAMGDPQCRVVVHLGAAAAKAERAHRYSAAP</sequence>
<dbReference type="Proteomes" id="UP001304298">
    <property type="component" value="Unassembled WGS sequence"/>
</dbReference>
<keyword evidence="1" id="KW-0723">Serine/threonine-protein kinase</keyword>
<comment type="caution">
    <text evidence="4">The sequence shown here is derived from an EMBL/GenBank/DDBJ whole genome shotgun (WGS) entry which is preliminary data.</text>
</comment>
<dbReference type="InterPro" id="IPR003594">
    <property type="entry name" value="HATPase_dom"/>
</dbReference>
<dbReference type="InterPro" id="IPR050267">
    <property type="entry name" value="Anti-sigma-factor_SerPK"/>
</dbReference>
<feature type="domain" description="Histidine kinase/HSP90-like ATPase" evidence="2">
    <location>
        <begin position="11"/>
        <end position="119"/>
    </location>
</feature>
<dbReference type="Pfam" id="PF18546">
    <property type="entry name" value="MetOD1"/>
    <property type="match status" value="1"/>
</dbReference>
<accession>A0ABU5RIB9</accession>
<dbReference type="Gene3D" id="3.30.565.10">
    <property type="entry name" value="Histidine kinase-like ATPase, C-terminal domain"/>
    <property type="match status" value="1"/>
</dbReference>
<keyword evidence="5" id="KW-1185">Reference proteome</keyword>
<evidence type="ECO:0000259" key="2">
    <source>
        <dbReference type="Pfam" id="PF13581"/>
    </source>
</evidence>
<dbReference type="RefSeq" id="WP_323333791.1">
    <property type="nucleotide sequence ID" value="NZ_JAYFSI010000012.1"/>
</dbReference>
<feature type="domain" description="Metanogen output" evidence="3">
    <location>
        <begin position="164"/>
        <end position="297"/>
    </location>
</feature>
<organism evidence="4 5">
    <name type="scientific">Amycolatopsis heterodermiae</name>
    <dbReference type="NCBI Taxonomy" id="3110235"/>
    <lineage>
        <taxon>Bacteria</taxon>
        <taxon>Bacillati</taxon>
        <taxon>Actinomycetota</taxon>
        <taxon>Actinomycetes</taxon>
        <taxon>Pseudonocardiales</taxon>
        <taxon>Pseudonocardiaceae</taxon>
        <taxon>Amycolatopsis</taxon>
    </lineage>
</organism>
<evidence type="ECO:0000259" key="3">
    <source>
        <dbReference type="Pfam" id="PF18546"/>
    </source>
</evidence>
<proteinExistence type="predicted"/>
<dbReference type="CDD" id="cd16936">
    <property type="entry name" value="HATPase_RsbW-like"/>
    <property type="match status" value="1"/>
</dbReference>
<evidence type="ECO:0000313" key="5">
    <source>
        <dbReference type="Proteomes" id="UP001304298"/>
    </source>
</evidence>
<dbReference type="Pfam" id="PF13581">
    <property type="entry name" value="HATPase_c_2"/>
    <property type="match status" value="1"/>
</dbReference>
<evidence type="ECO:0000313" key="4">
    <source>
        <dbReference type="EMBL" id="MEA5365344.1"/>
    </source>
</evidence>
<dbReference type="InterPro" id="IPR036890">
    <property type="entry name" value="HATPase_C_sf"/>
</dbReference>
<evidence type="ECO:0000256" key="1">
    <source>
        <dbReference type="ARBA" id="ARBA00022527"/>
    </source>
</evidence>
<dbReference type="PANTHER" id="PTHR35526">
    <property type="entry name" value="ANTI-SIGMA-F FACTOR RSBW-RELATED"/>
    <property type="match status" value="1"/>
</dbReference>
<dbReference type="PANTHER" id="PTHR35526:SF3">
    <property type="entry name" value="ANTI-SIGMA-F FACTOR RSBW"/>
    <property type="match status" value="1"/>
</dbReference>